<evidence type="ECO:0000256" key="9">
    <source>
        <dbReference type="SAM" id="Phobius"/>
    </source>
</evidence>
<evidence type="ECO:0000256" key="1">
    <source>
        <dbReference type="ARBA" id="ARBA00004651"/>
    </source>
</evidence>
<reference evidence="12" key="1">
    <citation type="journal article" date="2019" name="Int. J. Syst. Evol. Microbiol.">
        <title>The Global Catalogue of Microorganisms (GCM) 10K type strain sequencing project: providing services to taxonomists for standard genome sequencing and annotation.</title>
        <authorList>
            <consortium name="The Broad Institute Genomics Platform"/>
            <consortium name="The Broad Institute Genome Sequencing Center for Infectious Disease"/>
            <person name="Wu L."/>
            <person name="Ma J."/>
        </authorList>
    </citation>
    <scope>NUCLEOTIDE SEQUENCE [LARGE SCALE GENOMIC DNA]</scope>
    <source>
        <strain evidence="12">CGMCC 4.7645</strain>
    </source>
</reference>
<evidence type="ECO:0000313" key="11">
    <source>
        <dbReference type="EMBL" id="MFD2419674.1"/>
    </source>
</evidence>
<feature type="transmembrane region" description="Helical" evidence="9">
    <location>
        <begin position="114"/>
        <end position="131"/>
    </location>
</feature>
<dbReference type="PANTHER" id="PTHR42703">
    <property type="entry name" value="NADH DEHYDROGENASE"/>
    <property type="match status" value="1"/>
</dbReference>
<name>A0ABW5FYJ0_9PSEU</name>
<feature type="transmembrane region" description="Helical" evidence="9">
    <location>
        <begin position="209"/>
        <end position="228"/>
    </location>
</feature>
<evidence type="ECO:0000256" key="8">
    <source>
        <dbReference type="SAM" id="MobiDB-lite"/>
    </source>
</evidence>
<feature type="transmembrane region" description="Helical" evidence="9">
    <location>
        <begin position="409"/>
        <end position="430"/>
    </location>
</feature>
<keyword evidence="4 7" id="KW-0812">Transmembrane</keyword>
<feature type="transmembrane region" description="Helical" evidence="9">
    <location>
        <begin position="6"/>
        <end position="24"/>
    </location>
</feature>
<dbReference type="Proteomes" id="UP001597417">
    <property type="component" value="Unassembled WGS sequence"/>
</dbReference>
<keyword evidence="3" id="KW-1003">Cell membrane</keyword>
<feature type="domain" description="NADH:quinone oxidoreductase/Mrp antiporter transmembrane" evidence="10">
    <location>
        <begin position="132"/>
        <end position="399"/>
    </location>
</feature>
<feature type="transmembrane region" description="Helical" evidence="9">
    <location>
        <begin position="240"/>
        <end position="261"/>
    </location>
</feature>
<keyword evidence="6 9" id="KW-0472">Membrane</keyword>
<feature type="transmembrane region" description="Helical" evidence="9">
    <location>
        <begin position="31"/>
        <end position="53"/>
    </location>
</feature>
<accession>A0ABW5FYJ0</accession>
<keyword evidence="5 9" id="KW-1133">Transmembrane helix</keyword>
<feature type="transmembrane region" description="Helical" evidence="9">
    <location>
        <begin position="84"/>
        <end position="102"/>
    </location>
</feature>
<keyword evidence="12" id="KW-1185">Reference proteome</keyword>
<dbReference type="InterPro" id="IPR001750">
    <property type="entry name" value="ND/Mrp_TM"/>
</dbReference>
<organism evidence="11 12">
    <name type="scientific">Amycolatopsis pigmentata</name>
    <dbReference type="NCBI Taxonomy" id="450801"/>
    <lineage>
        <taxon>Bacteria</taxon>
        <taxon>Bacillati</taxon>
        <taxon>Actinomycetota</taxon>
        <taxon>Actinomycetes</taxon>
        <taxon>Pseudonocardiales</taxon>
        <taxon>Pseudonocardiaceae</taxon>
        <taxon>Amycolatopsis</taxon>
    </lineage>
</organism>
<feature type="transmembrane region" description="Helical" evidence="9">
    <location>
        <begin position="281"/>
        <end position="299"/>
    </location>
</feature>
<feature type="transmembrane region" description="Helical" evidence="9">
    <location>
        <begin position="573"/>
        <end position="592"/>
    </location>
</feature>
<dbReference type="PANTHER" id="PTHR42703:SF1">
    <property type="entry name" value="NA(+)_H(+) ANTIPORTER SUBUNIT D1"/>
    <property type="match status" value="1"/>
</dbReference>
<evidence type="ECO:0000256" key="6">
    <source>
        <dbReference type="ARBA" id="ARBA00023136"/>
    </source>
</evidence>
<proteinExistence type="inferred from homology"/>
<evidence type="ECO:0000256" key="7">
    <source>
        <dbReference type="RuleBase" id="RU000320"/>
    </source>
</evidence>
<dbReference type="InterPro" id="IPR050586">
    <property type="entry name" value="CPA3_Na-H_Antiporter_D"/>
</dbReference>
<gene>
    <name evidence="11" type="ORF">ACFSXZ_25425</name>
</gene>
<evidence type="ECO:0000313" key="12">
    <source>
        <dbReference type="Proteomes" id="UP001597417"/>
    </source>
</evidence>
<evidence type="ECO:0000256" key="5">
    <source>
        <dbReference type="ARBA" id="ARBA00022989"/>
    </source>
</evidence>
<sequence>MSVTALPALAIAVPLAGACLLLALGRLLPRAAVDALALGLSAVITVVLFALTLSCRHGRVVNWVGNHTPQGVRSVGTVLVADQLAALLGLLAGVLTLFALLYSRRYFEAVEARFHAMMLLFLAGMLGFLFTGDLFTLFVFFELMSAVAYALTGYQTEEAESVQGALNFGVVNSLGAYFSLMGIGLLYARTGQLGLAQVGVVLAQGPKDGLVVAAFVLVITGLLVKAAVVPFHFWLADAHAVAPAPVCVLFSGIMVELGLYGTFRIQEIVFTPVLSSALPRIATVLGIVTALLGAVMSFTQRHLKRMLAYSTIAHTGLFLCGLSTLEGPALVGFVLAVAGHAGAKGSLFLLTGVIRDRYGSVDIDELHGRVRNSRFQAALFLVGGLALAGLPPFGVALGQAVSDETGPDWLLPVAFVVAAVSGAAVLRAGARVYLGLGTRPDSTEDTTTGSDEEPETKGRISRTPPEMTVAAAGLLLCSLAVGLVPVIGKWAAEGGSQATDRAGYLHDALPSLPAAAASAPPPAAWTTSGVVVGLLTTLASVGVCAAMLWPRWRQAKAVTGTMHGLHRLHSGHIGDYVAWLLAGVPVLAILVLW</sequence>
<evidence type="ECO:0000256" key="2">
    <source>
        <dbReference type="ARBA" id="ARBA00005346"/>
    </source>
</evidence>
<comment type="caution">
    <text evidence="11">The sequence shown here is derived from an EMBL/GenBank/DDBJ whole genome shotgun (WGS) entry which is preliminary data.</text>
</comment>
<evidence type="ECO:0000256" key="3">
    <source>
        <dbReference type="ARBA" id="ARBA00022475"/>
    </source>
</evidence>
<comment type="similarity">
    <text evidence="2">Belongs to the CPA3 antiporters (TC 2.A.63) subunit D family.</text>
</comment>
<feature type="transmembrane region" description="Helical" evidence="9">
    <location>
        <begin position="166"/>
        <end position="189"/>
    </location>
</feature>
<dbReference type="EMBL" id="JBHUKR010000013">
    <property type="protein sequence ID" value="MFD2419674.1"/>
    <property type="molecule type" value="Genomic_DNA"/>
</dbReference>
<dbReference type="RefSeq" id="WP_378267703.1">
    <property type="nucleotide sequence ID" value="NZ_JBHUKR010000013.1"/>
</dbReference>
<evidence type="ECO:0000256" key="4">
    <source>
        <dbReference type="ARBA" id="ARBA00022692"/>
    </source>
</evidence>
<protein>
    <submittedName>
        <fullName evidence="11">Complex I subunit 5 family protein</fullName>
    </submittedName>
</protein>
<feature type="transmembrane region" description="Helical" evidence="9">
    <location>
        <begin position="530"/>
        <end position="552"/>
    </location>
</feature>
<evidence type="ECO:0000259" key="10">
    <source>
        <dbReference type="Pfam" id="PF00361"/>
    </source>
</evidence>
<feature type="transmembrane region" description="Helical" evidence="9">
    <location>
        <begin position="306"/>
        <end position="325"/>
    </location>
</feature>
<feature type="transmembrane region" description="Helical" evidence="9">
    <location>
        <begin position="375"/>
        <end position="397"/>
    </location>
</feature>
<feature type="transmembrane region" description="Helical" evidence="9">
    <location>
        <begin position="467"/>
        <end position="487"/>
    </location>
</feature>
<dbReference type="Pfam" id="PF00361">
    <property type="entry name" value="Proton_antipo_M"/>
    <property type="match status" value="1"/>
</dbReference>
<comment type="subcellular location">
    <subcellularLocation>
        <location evidence="1">Cell membrane</location>
        <topology evidence="1">Multi-pass membrane protein</topology>
    </subcellularLocation>
    <subcellularLocation>
        <location evidence="7">Membrane</location>
        <topology evidence="7">Multi-pass membrane protein</topology>
    </subcellularLocation>
</comment>
<feature type="region of interest" description="Disordered" evidence="8">
    <location>
        <begin position="437"/>
        <end position="461"/>
    </location>
</feature>